<name>A0A2J8IK67_PANTR</name>
<accession>A0A2J8IK67</accession>
<evidence type="ECO:0000313" key="1">
    <source>
        <dbReference type="EMBL" id="PNI10914.1"/>
    </source>
</evidence>
<gene>
    <name evidence="1" type="ORF">CK820_G0056427</name>
</gene>
<comment type="caution">
    <text evidence="1">The sequence shown here is derived from an EMBL/GenBank/DDBJ whole genome shotgun (WGS) entry which is preliminary data.</text>
</comment>
<dbReference type="EMBL" id="NBAG03001534">
    <property type="protein sequence ID" value="PNI10914.1"/>
    <property type="molecule type" value="Genomic_DNA"/>
</dbReference>
<dbReference type="Proteomes" id="UP000236370">
    <property type="component" value="Unassembled WGS sequence"/>
</dbReference>
<reference evidence="1 2" key="1">
    <citation type="submission" date="2017-12" db="EMBL/GenBank/DDBJ databases">
        <title>High-resolution comparative analysis of great ape genomes.</title>
        <authorList>
            <person name="Pollen A."/>
            <person name="Hastie A."/>
            <person name="Hormozdiari F."/>
            <person name="Dougherty M."/>
            <person name="Liu R."/>
            <person name="Chaisson M."/>
            <person name="Hoppe E."/>
            <person name="Hill C."/>
            <person name="Pang A."/>
            <person name="Hillier L."/>
            <person name="Baker C."/>
            <person name="Armstrong J."/>
            <person name="Shendure J."/>
            <person name="Paten B."/>
            <person name="Wilson R."/>
            <person name="Chao H."/>
            <person name="Schneider V."/>
            <person name="Ventura M."/>
            <person name="Kronenberg Z."/>
            <person name="Murali S."/>
            <person name="Gordon D."/>
            <person name="Cantsilieris S."/>
            <person name="Munson K."/>
            <person name="Nelson B."/>
            <person name="Raja A."/>
            <person name="Underwood J."/>
            <person name="Diekhans M."/>
            <person name="Fiddes I."/>
            <person name="Haussler D."/>
            <person name="Eichler E."/>
        </authorList>
    </citation>
    <scope>NUCLEOTIDE SEQUENCE [LARGE SCALE GENOMIC DNA]</scope>
    <source>
        <strain evidence="1">Yerkes chimp pedigree #C0471</strain>
    </source>
</reference>
<proteinExistence type="predicted"/>
<sequence>MWEAEAGPPQIGLSRPTCSLPASSRAQLFLPAVSPGLTLASQHPQASRWPLQAQLLPSDGKVGGLL</sequence>
<evidence type="ECO:0000313" key="2">
    <source>
        <dbReference type="Proteomes" id="UP000236370"/>
    </source>
</evidence>
<organism evidence="1 2">
    <name type="scientific">Pan troglodytes</name>
    <name type="common">Chimpanzee</name>
    <dbReference type="NCBI Taxonomy" id="9598"/>
    <lineage>
        <taxon>Eukaryota</taxon>
        <taxon>Metazoa</taxon>
        <taxon>Chordata</taxon>
        <taxon>Craniata</taxon>
        <taxon>Vertebrata</taxon>
        <taxon>Euteleostomi</taxon>
        <taxon>Mammalia</taxon>
        <taxon>Eutheria</taxon>
        <taxon>Euarchontoglires</taxon>
        <taxon>Primates</taxon>
        <taxon>Haplorrhini</taxon>
        <taxon>Catarrhini</taxon>
        <taxon>Hominidae</taxon>
        <taxon>Pan</taxon>
    </lineage>
</organism>
<dbReference type="AlphaFoldDB" id="A0A2J8IK67"/>
<protein>
    <submittedName>
        <fullName evidence="1">Uncharacterized protein</fullName>
    </submittedName>
</protein>